<dbReference type="STRING" id="1849968.A8C32_16795"/>
<organism evidence="3 4">
    <name type="scientific">Flavivirga aquatica</name>
    <dbReference type="NCBI Taxonomy" id="1849968"/>
    <lineage>
        <taxon>Bacteria</taxon>
        <taxon>Pseudomonadati</taxon>
        <taxon>Bacteroidota</taxon>
        <taxon>Flavobacteriia</taxon>
        <taxon>Flavobacteriales</taxon>
        <taxon>Flavobacteriaceae</taxon>
        <taxon>Flavivirga</taxon>
    </lineage>
</organism>
<comment type="caution">
    <text evidence="3">The sequence shown here is derived from an EMBL/GenBank/DDBJ whole genome shotgun (WGS) entry which is preliminary data.</text>
</comment>
<feature type="compositionally biased region" description="Polar residues" evidence="1">
    <location>
        <begin position="103"/>
        <end position="113"/>
    </location>
</feature>
<evidence type="ECO:0000256" key="1">
    <source>
        <dbReference type="SAM" id="MobiDB-lite"/>
    </source>
</evidence>
<evidence type="ECO:0000313" key="3">
    <source>
        <dbReference type="EMBL" id="OEK07711.1"/>
    </source>
</evidence>
<dbReference type="GO" id="GO:0020037">
    <property type="term" value="F:heme binding"/>
    <property type="evidence" value="ECO:0007669"/>
    <property type="project" value="InterPro"/>
</dbReference>
<evidence type="ECO:0000256" key="2">
    <source>
        <dbReference type="SAM" id="SignalP"/>
    </source>
</evidence>
<reference evidence="3 4" key="1">
    <citation type="submission" date="2016-05" db="EMBL/GenBank/DDBJ databases">
        <title>Draft Genome Sequence of Algibacter sp. Strain SK-16 Isolated from the Surface Water of Aburatsubo Inlet.</title>
        <authorList>
            <person name="Wong S.-K."/>
            <person name="Yoshizawa S."/>
            <person name="Nakajima Y."/>
            <person name="Ogura Y."/>
            <person name="Tetsuya H."/>
            <person name="Hamasaki K."/>
        </authorList>
    </citation>
    <scope>NUCLEOTIDE SEQUENCE [LARGE SCALE GENOMIC DNA]</scope>
    <source>
        <strain evidence="3 4">SK-16</strain>
    </source>
</reference>
<feature type="compositionally biased region" description="Basic and acidic residues" evidence="1">
    <location>
        <begin position="114"/>
        <end position="123"/>
    </location>
</feature>
<feature type="region of interest" description="Disordered" evidence="1">
    <location>
        <begin position="90"/>
        <end position="123"/>
    </location>
</feature>
<evidence type="ECO:0000313" key="4">
    <source>
        <dbReference type="Proteomes" id="UP000095713"/>
    </source>
</evidence>
<dbReference type="EMBL" id="MDJD01000045">
    <property type="protein sequence ID" value="OEK07711.1"/>
    <property type="molecule type" value="Genomic_DNA"/>
</dbReference>
<name>A0A1E5T8L0_9FLAO</name>
<dbReference type="Proteomes" id="UP000095713">
    <property type="component" value="Unassembled WGS sequence"/>
</dbReference>
<dbReference type="InterPro" id="IPR036909">
    <property type="entry name" value="Cyt_c-like_dom_sf"/>
</dbReference>
<proteinExistence type="predicted"/>
<dbReference type="GO" id="GO:0009055">
    <property type="term" value="F:electron transfer activity"/>
    <property type="evidence" value="ECO:0007669"/>
    <property type="project" value="InterPro"/>
</dbReference>
<dbReference type="SUPFAM" id="SSF46626">
    <property type="entry name" value="Cytochrome c"/>
    <property type="match status" value="1"/>
</dbReference>
<feature type="signal peptide" evidence="2">
    <location>
        <begin position="1"/>
        <end position="24"/>
    </location>
</feature>
<feature type="chain" id="PRO_5009186129" description="Cytochrome c domain-containing protein" evidence="2">
    <location>
        <begin position="25"/>
        <end position="123"/>
    </location>
</feature>
<sequence length="123" mass="13444">MKFKKIIYSLAVPALIFNCSSSSTFDVTALPDPDPDPAPVVTTITYDANIKSIMSNSCTGCHGDPLTNGAPFPLLTFNQVKDRIDRSIARINDATSPMPPRGQISSDLRSQMQKWKDDGLLEN</sequence>
<dbReference type="RefSeq" id="WP_069830587.1">
    <property type="nucleotide sequence ID" value="NZ_MDJD01000045.1"/>
</dbReference>
<keyword evidence="2" id="KW-0732">Signal</keyword>
<dbReference type="AlphaFoldDB" id="A0A1E5T8L0"/>
<evidence type="ECO:0008006" key="5">
    <source>
        <dbReference type="Google" id="ProtNLM"/>
    </source>
</evidence>
<accession>A0A1E5T8L0</accession>
<gene>
    <name evidence="3" type="ORF">A8C32_16795</name>
</gene>
<keyword evidence="4" id="KW-1185">Reference proteome</keyword>
<dbReference type="OrthoDB" id="9786191at2"/>
<protein>
    <recommendedName>
        <fullName evidence="5">Cytochrome c domain-containing protein</fullName>
    </recommendedName>
</protein>